<dbReference type="Pfam" id="PF00728">
    <property type="entry name" value="Glyco_hydro_20"/>
    <property type="match status" value="1"/>
</dbReference>
<comment type="catalytic activity">
    <reaction evidence="1">
        <text>Hydrolysis of terminal non-reducing N-acetyl-D-hexosamine residues in N-acetyl-beta-D-hexosaminides.</text>
        <dbReference type="EC" id="3.2.1.52"/>
    </reaction>
</comment>
<dbReference type="EMBL" id="BPLR01010602">
    <property type="protein sequence ID" value="GIY40380.1"/>
    <property type="molecule type" value="Genomic_DNA"/>
</dbReference>
<evidence type="ECO:0000259" key="5">
    <source>
        <dbReference type="Pfam" id="PF00728"/>
    </source>
</evidence>
<dbReference type="InterPro" id="IPR015883">
    <property type="entry name" value="Glyco_hydro_20_cat"/>
</dbReference>
<dbReference type="EC" id="3.2.1.52" evidence="3"/>
<evidence type="ECO:0000256" key="3">
    <source>
        <dbReference type="ARBA" id="ARBA00012663"/>
    </source>
</evidence>
<keyword evidence="4" id="KW-0378">Hydrolase</keyword>
<evidence type="ECO:0000313" key="7">
    <source>
        <dbReference type="Proteomes" id="UP001054945"/>
    </source>
</evidence>
<evidence type="ECO:0000313" key="6">
    <source>
        <dbReference type="EMBL" id="GIY40380.1"/>
    </source>
</evidence>
<gene>
    <name evidence="6" type="primary">Hexd</name>
    <name evidence="6" type="ORF">CEXT_575191</name>
</gene>
<evidence type="ECO:0000256" key="2">
    <source>
        <dbReference type="ARBA" id="ARBA00006285"/>
    </source>
</evidence>
<dbReference type="GO" id="GO:0004563">
    <property type="term" value="F:beta-N-acetylhexosaminidase activity"/>
    <property type="evidence" value="ECO:0007669"/>
    <property type="project" value="UniProtKB-EC"/>
</dbReference>
<organism evidence="6 7">
    <name type="scientific">Caerostris extrusa</name>
    <name type="common">Bark spider</name>
    <name type="synonym">Caerostris bankana</name>
    <dbReference type="NCBI Taxonomy" id="172846"/>
    <lineage>
        <taxon>Eukaryota</taxon>
        <taxon>Metazoa</taxon>
        <taxon>Ecdysozoa</taxon>
        <taxon>Arthropoda</taxon>
        <taxon>Chelicerata</taxon>
        <taxon>Arachnida</taxon>
        <taxon>Araneae</taxon>
        <taxon>Araneomorphae</taxon>
        <taxon>Entelegynae</taxon>
        <taxon>Araneoidea</taxon>
        <taxon>Araneidae</taxon>
        <taxon>Caerostris</taxon>
    </lineage>
</organism>
<dbReference type="SUPFAM" id="SSF51445">
    <property type="entry name" value="(Trans)glycosidases"/>
    <property type="match status" value="1"/>
</dbReference>
<dbReference type="PANTHER" id="PTHR21040:SF8">
    <property type="entry name" value="BCDNA.GH04120"/>
    <property type="match status" value="1"/>
</dbReference>
<keyword evidence="7" id="KW-1185">Reference proteome</keyword>
<accession>A0AAV4T244</accession>
<reference evidence="6 7" key="1">
    <citation type="submission" date="2021-06" db="EMBL/GenBank/DDBJ databases">
        <title>Caerostris extrusa draft genome.</title>
        <authorList>
            <person name="Kono N."/>
            <person name="Arakawa K."/>
        </authorList>
    </citation>
    <scope>NUCLEOTIDE SEQUENCE [LARGE SCALE GENOMIC DNA]</scope>
</reference>
<name>A0AAV4T244_CAEEX</name>
<sequence>MSQFDCSSSDFEKLVHFDLKGAPPVIGYYEQIFPLLKKLGATGILMEYEDMFPYQGDLQIVCQPDVYSAEEIQKIQNLAIENDLQIIPLVQSFGHLRLEKVVFFLNQHLYQDNTIILYIIRNVQKIINSFLLKHDKYYEIREIERYPNALCPSHSKSEGVIMDMINQILDSHKNSKYIHIGGDEVWHLGQCSRCKEKMGAQKWKKEHLFLDHIIRIAQKIRETNQEIGIIIWDDMMRNIDINILKSSEIGKLILPMVWHYLPTDEFKLENTLWEKYASVFPNIWIASAFKGATEMTQLITPTRYHLSNQQAWLKMLNLFGKMFNKVLGIAITGWQRFDHYTVLCELFPVALPTLAVCLLTIINGDFNENVHKTASNLLAFENLLEMDTFPRPQPVGPPPLFPGGNIHNSCLQLMNCIAEYHILMHHPSFEGAFSSYQIMHNRVNTLHIDQFLPRARIILMNIEAINVQLEGELSKIFYPTTVEEFLTVNINPFLEKLRKLVKDADLQIIFHSAPEEMQLNSN</sequence>
<dbReference type="AlphaFoldDB" id="A0AAV4T244"/>
<feature type="domain" description="Glycoside hydrolase family 20 catalytic" evidence="5">
    <location>
        <begin position="49"/>
        <end position="258"/>
    </location>
</feature>
<protein>
    <recommendedName>
        <fullName evidence="3">beta-N-acetylhexosaminidase</fullName>
        <ecNumber evidence="3">3.2.1.52</ecNumber>
    </recommendedName>
</protein>
<dbReference type="CDD" id="cd06565">
    <property type="entry name" value="GH20_GcnA-like"/>
    <property type="match status" value="1"/>
</dbReference>
<dbReference type="Gene3D" id="3.20.20.80">
    <property type="entry name" value="Glycosidases"/>
    <property type="match status" value="2"/>
</dbReference>
<dbReference type="Proteomes" id="UP001054945">
    <property type="component" value="Unassembled WGS sequence"/>
</dbReference>
<comment type="similarity">
    <text evidence="2">Belongs to the glycosyl hydrolase 20 family.</text>
</comment>
<dbReference type="PANTHER" id="PTHR21040">
    <property type="entry name" value="BCDNA.GH04120"/>
    <property type="match status" value="1"/>
</dbReference>
<dbReference type="InterPro" id="IPR038901">
    <property type="entry name" value="HEXDC-like"/>
</dbReference>
<dbReference type="GO" id="GO:0005975">
    <property type="term" value="P:carbohydrate metabolic process"/>
    <property type="evidence" value="ECO:0007669"/>
    <property type="project" value="InterPro"/>
</dbReference>
<evidence type="ECO:0000256" key="1">
    <source>
        <dbReference type="ARBA" id="ARBA00001231"/>
    </source>
</evidence>
<proteinExistence type="inferred from homology"/>
<evidence type="ECO:0000256" key="4">
    <source>
        <dbReference type="ARBA" id="ARBA00022801"/>
    </source>
</evidence>
<comment type="caution">
    <text evidence="6">The sequence shown here is derived from an EMBL/GenBank/DDBJ whole genome shotgun (WGS) entry which is preliminary data.</text>
</comment>
<dbReference type="InterPro" id="IPR017853">
    <property type="entry name" value="GH"/>
</dbReference>